<sequence length="125" mass="13802">MLSPKACTGLIKTASQTFISIIKPESIILTGCYSSRSLSRPVSFGSYTIHNLPGIIKELLFLEKLANDVIPVVNREGFPETLLFGTKCERHLTKLLLISLVYGHETRLSSEESETPPVSGSFHPR</sequence>
<name>A0A834IH80_RHYFE</name>
<organism evidence="1 2">
    <name type="scientific">Rhynchophorus ferrugineus</name>
    <name type="common">Red palm weevil</name>
    <name type="synonym">Curculio ferrugineus</name>
    <dbReference type="NCBI Taxonomy" id="354439"/>
    <lineage>
        <taxon>Eukaryota</taxon>
        <taxon>Metazoa</taxon>
        <taxon>Ecdysozoa</taxon>
        <taxon>Arthropoda</taxon>
        <taxon>Hexapoda</taxon>
        <taxon>Insecta</taxon>
        <taxon>Pterygota</taxon>
        <taxon>Neoptera</taxon>
        <taxon>Endopterygota</taxon>
        <taxon>Coleoptera</taxon>
        <taxon>Polyphaga</taxon>
        <taxon>Cucujiformia</taxon>
        <taxon>Curculionidae</taxon>
        <taxon>Dryophthorinae</taxon>
        <taxon>Rhynchophorus</taxon>
    </lineage>
</organism>
<evidence type="ECO:0000313" key="2">
    <source>
        <dbReference type="Proteomes" id="UP000625711"/>
    </source>
</evidence>
<keyword evidence="2" id="KW-1185">Reference proteome</keyword>
<proteinExistence type="predicted"/>
<comment type="caution">
    <text evidence="1">The sequence shown here is derived from an EMBL/GenBank/DDBJ whole genome shotgun (WGS) entry which is preliminary data.</text>
</comment>
<dbReference type="Proteomes" id="UP000625711">
    <property type="component" value="Unassembled WGS sequence"/>
</dbReference>
<evidence type="ECO:0000313" key="1">
    <source>
        <dbReference type="EMBL" id="KAF7278718.1"/>
    </source>
</evidence>
<dbReference type="AlphaFoldDB" id="A0A834IH80"/>
<dbReference type="EMBL" id="JAACXV010000390">
    <property type="protein sequence ID" value="KAF7278718.1"/>
    <property type="molecule type" value="Genomic_DNA"/>
</dbReference>
<accession>A0A834IH80</accession>
<protein>
    <submittedName>
        <fullName evidence="1">Uncharacterized protein</fullName>
    </submittedName>
</protein>
<gene>
    <name evidence="1" type="ORF">GWI33_008058</name>
</gene>
<reference evidence="1" key="1">
    <citation type="submission" date="2020-08" db="EMBL/GenBank/DDBJ databases">
        <title>Genome sequencing and assembly of the red palm weevil Rhynchophorus ferrugineus.</title>
        <authorList>
            <person name="Dias G.B."/>
            <person name="Bergman C.M."/>
            <person name="Manee M."/>
        </authorList>
    </citation>
    <scope>NUCLEOTIDE SEQUENCE</scope>
    <source>
        <strain evidence="1">AA-2017</strain>
        <tissue evidence="1">Whole larva</tissue>
    </source>
</reference>